<accession>A0AAV7S9H6</accession>
<dbReference type="EMBL" id="JANPWB010000008">
    <property type="protein sequence ID" value="KAJ1159920.1"/>
    <property type="molecule type" value="Genomic_DNA"/>
</dbReference>
<gene>
    <name evidence="2" type="ORF">NDU88_000424</name>
</gene>
<reference evidence="2" key="1">
    <citation type="journal article" date="2022" name="bioRxiv">
        <title>Sequencing and chromosome-scale assembly of the giantPleurodeles waltlgenome.</title>
        <authorList>
            <person name="Brown T."/>
            <person name="Elewa A."/>
            <person name="Iarovenko S."/>
            <person name="Subramanian E."/>
            <person name="Araus A.J."/>
            <person name="Petzold A."/>
            <person name="Susuki M."/>
            <person name="Suzuki K.-i.T."/>
            <person name="Hayashi T."/>
            <person name="Toyoda A."/>
            <person name="Oliveira C."/>
            <person name="Osipova E."/>
            <person name="Leigh N.D."/>
            <person name="Simon A."/>
            <person name="Yun M.H."/>
        </authorList>
    </citation>
    <scope>NUCLEOTIDE SEQUENCE</scope>
    <source>
        <strain evidence="2">20211129_DDA</strain>
        <tissue evidence="2">Liver</tissue>
    </source>
</reference>
<protein>
    <submittedName>
        <fullName evidence="2">Uncharacterized protein</fullName>
    </submittedName>
</protein>
<evidence type="ECO:0000313" key="2">
    <source>
        <dbReference type="EMBL" id="KAJ1159920.1"/>
    </source>
</evidence>
<name>A0AAV7S9H6_PLEWA</name>
<evidence type="ECO:0000256" key="1">
    <source>
        <dbReference type="SAM" id="MobiDB-lite"/>
    </source>
</evidence>
<evidence type="ECO:0000313" key="3">
    <source>
        <dbReference type="Proteomes" id="UP001066276"/>
    </source>
</evidence>
<feature type="region of interest" description="Disordered" evidence="1">
    <location>
        <begin position="1"/>
        <end position="27"/>
    </location>
</feature>
<sequence length="75" mass="7442">MQSHTGAPATNAGPGLGSGWRGTPLRGVDAAPGVVIRVGRSNAELDDGVGCRGPSAQNLGTQHACPRRGTAPGIQ</sequence>
<dbReference type="AlphaFoldDB" id="A0AAV7S9H6"/>
<feature type="region of interest" description="Disordered" evidence="1">
    <location>
        <begin position="44"/>
        <end position="75"/>
    </location>
</feature>
<organism evidence="2 3">
    <name type="scientific">Pleurodeles waltl</name>
    <name type="common">Iberian ribbed newt</name>
    <dbReference type="NCBI Taxonomy" id="8319"/>
    <lineage>
        <taxon>Eukaryota</taxon>
        <taxon>Metazoa</taxon>
        <taxon>Chordata</taxon>
        <taxon>Craniata</taxon>
        <taxon>Vertebrata</taxon>
        <taxon>Euteleostomi</taxon>
        <taxon>Amphibia</taxon>
        <taxon>Batrachia</taxon>
        <taxon>Caudata</taxon>
        <taxon>Salamandroidea</taxon>
        <taxon>Salamandridae</taxon>
        <taxon>Pleurodelinae</taxon>
        <taxon>Pleurodeles</taxon>
    </lineage>
</organism>
<proteinExistence type="predicted"/>
<keyword evidence="3" id="KW-1185">Reference proteome</keyword>
<comment type="caution">
    <text evidence="2">The sequence shown here is derived from an EMBL/GenBank/DDBJ whole genome shotgun (WGS) entry which is preliminary data.</text>
</comment>
<dbReference type="Proteomes" id="UP001066276">
    <property type="component" value="Chromosome 4_2"/>
</dbReference>